<feature type="compositionally biased region" description="Polar residues" evidence="1">
    <location>
        <begin position="759"/>
        <end position="770"/>
    </location>
</feature>
<feature type="compositionally biased region" description="Polar residues" evidence="1">
    <location>
        <begin position="561"/>
        <end position="573"/>
    </location>
</feature>
<name>A0ABY0HKM9_9PEZI</name>
<feature type="compositionally biased region" description="Basic and acidic residues" evidence="1">
    <location>
        <begin position="640"/>
        <end position="650"/>
    </location>
</feature>
<dbReference type="InterPro" id="IPR051964">
    <property type="entry name" value="Chaperone_stress_response"/>
</dbReference>
<dbReference type="SMART" id="SM00271">
    <property type="entry name" value="DnaJ"/>
    <property type="match status" value="1"/>
</dbReference>
<dbReference type="Pfam" id="PF00226">
    <property type="entry name" value="DnaJ"/>
    <property type="match status" value="1"/>
</dbReference>
<comment type="caution">
    <text evidence="3">The sequence shown here is derived from an EMBL/GenBank/DDBJ whole genome shotgun (WGS) entry which is preliminary data.</text>
</comment>
<evidence type="ECO:0000313" key="4">
    <source>
        <dbReference type="Proteomes" id="UP000294003"/>
    </source>
</evidence>
<dbReference type="Gene3D" id="1.10.287.110">
    <property type="entry name" value="DnaJ domain"/>
    <property type="match status" value="1"/>
</dbReference>
<dbReference type="InterPro" id="IPR018253">
    <property type="entry name" value="DnaJ_domain_CS"/>
</dbReference>
<evidence type="ECO:0000256" key="1">
    <source>
        <dbReference type="SAM" id="MobiDB-lite"/>
    </source>
</evidence>
<dbReference type="EMBL" id="QJNS01000023">
    <property type="protein sequence ID" value="RYO92919.1"/>
    <property type="molecule type" value="Genomic_DNA"/>
</dbReference>
<feature type="domain" description="J" evidence="2">
    <location>
        <begin position="9"/>
        <end position="75"/>
    </location>
</feature>
<accession>A0ABY0HKM9</accession>
<feature type="compositionally biased region" description="Low complexity" evidence="1">
    <location>
        <begin position="404"/>
        <end position="420"/>
    </location>
</feature>
<dbReference type="InterPro" id="IPR036869">
    <property type="entry name" value="J_dom_sf"/>
</dbReference>
<feature type="compositionally biased region" description="Polar residues" evidence="1">
    <location>
        <begin position="245"/>
        <end position="261"/>
    </location>
</feature>
<dbReference type="SUPFAM" id="SSF46565">
    <property type="entry name" value="Chaperone J-domain"/>
    <property type="match status" value="1"/>
</dbReference>
<dbReference type="PANTHER" id="PTHR44029">
    <property type="entry name" value="DNAJ HOMOLOG SUBFAMILY C MEMBER 21"/>
    <property type="match status" value="1"/>
</dbReference>
<dbReference type="PANTHER" id="PTHR44029:SF1">
    <property type="entry name" value="DNAJ HOMOLOG SUBFAMILY C MEMBER 21"/>
    <property type="match status" value="1"/>
</dbReference>
<proteinExistence type="predicted"/>
<protein>
    <recommendedName>
        <fullName evidence="2">J domain-containing protein</fullName>
    </recommendedName>
</protein>
<feature type="compositionally biased region" description="Low complexity" evidence="1">
    <location>
        <begin position="346"/>
        <end position="357"/>
    </location>
</feature>
<feature type="region of interest" description="Disordered" evidence="1">
    <location>
        <begin position="503"/>
        <end position="528"/>
    </location>
</feature>
<feature type="compositionally biased region" description="Basic and acidic residues" evidence="1">
    <location>
        <begin position="136"/>
        <end position="145"/>
    </location>
</feature>
<feature type="compositionally biased region" description="Basic and acidic residues" evidence="1">
    <location>
        <begin position="173"/>
        <end position="185"/>
    </location>
</feature>
<feature type="region of interest" description="Disordered" evidence="1">
    <location>
        <begin position="83"/>
        <end position="436"/>
    </location>
</feature>
<reference evidence="3 4" key="1">
    <citation type="submission" date="2018-06" db="EMBL/GenBank/DDBJ databases">
        <title>Complete Genomes of Monosporascus.</title>
        <authorList>
            <person name="Robinson A.J."/>
            <person name="Natvig D.O."/>
        </authorList>
    </citation>
    <scope>NUCLEOTIDE SEQUENCE [LARGE SCALE GENOMIC DNA]</scope>
    <source>
        <strain evidence="3 4">CBS 609.92</strain>
    </source>
</reference>
<feature type="compositionally biased region" description="Polar residues" evidence="1">
    <location>
        <begin position="358"/>
        <end position="390"/>
    </location>
</feature>
<feature type="region of interest" description="Disordered" evidence="1">
    <location>
        <begin position="544"/>
        <end position="801"/>
    </location>
</feature>
<dbReference type="CDD" id="cd06257">
    <property type="entry name" value="DnaJ"/>
    <property type="match status" value="1"/>
</dbReference>
<organism evidence="3 4">
    <name type="scientific">Monosporascus cannonballus</name>
    <dbReference type="NCBI Taxonomy" id="155416"/>
    <lineage>
        <taxon>Eukaryota</taxon>
        <taxon>Fungi</taxon>
        <taxon>Dikarya</taxon>
        <taxon>Ascomycota</taxon>
        <taxon>Pezizomycotina</taxon>
        <taxon>Sordariomycetes</taxon>
        <taxon>Xylariomycetidae</taxon>
        <taxon>Xylariales</taxon>
        <taxon>Xylariales incertae sedis</taxon>
        <taxon>Monosporascus</taxon>
    </lineage>
</organism>
<dbReference type="PROSITE" id="PS50076">
    <property type="entry name" value="DNAJ_2"/>
    <property type="match status" value="1"/>
</dbReference>
<sequence length="974" mass="106845">MPKWDKTRNYYADLELQSTASTDDIKKQYRKLAMKWHPDRNRGNEKQASIAFQTIQTAYEILVDDTMKREYDNARGAFRSRYPAASGVKGNPWQDIGKQYPRPPTRPAAPTAQSRSSGPYRYASDFGTMPRAGGTTHRDDPRDHYTAWQSMRPNGRGNQKPPPTPGRAPTSAARDKGPEPPRRPEPAPVPPRTASQRQKAEASFGARKSGYVPRSPGLGDEPPVTSKNYFTTRTHSHLPTEAPEGSSSYNEAPQSHSTSTIPDPLAKFRENFMDARQSSPYHTVGGEKTRLFDGGPGLDRTTSTRTPPRKPEMPGAFPRPRSSSTPKSASKDGGSDGASMNVNFGSSRNSEASDASSTTVNTGARMSAHTTTSNRNARSQSQASNGNKPNPDTPDTARPVNADNPPTASATPSKSATANAQSAQNDGRPSVYDPLFVPPFAMARSDRAKDHAPEPVNWLEVALGLSQMNPSSEGAPATRPGLLPVEELQRRQIERLLRQKNMLQKDGKVAPGPENKNKNNAYPSVTKNMNADTDYISTRSFSLPVGQNAHDKEPAMGRFAKSSTENINTSFVQGEQAGDWRFTAGGPVSNEKHTSPVRPPPGTHPSRPTAEPRPVTANSMPRAQESSRDASTQRFSAGEWSEKIGSEHFVPHPSASASTSPSRRANSRKTKPVKMTAGTAGMVDSDESEGWPENPQPHPGAVPAGPNSPTAMDIDVPPLETADGIPKTSQTHGARKIPVEPTRPDWRAGDVTSAPPKATHTTADTNSANGTPPEKAGDQPTSVPATAPFTVHNGGSEDSEEFRTTLSDLKKTEPFMDPAPTGLKSFADLKSTLPFESRPSERIPVEKKLWTSAPLEFPIPPVAPRLPQAMTVKSLRPTLTQWRKYAQDFYNYMDKWESFNAKVVDHFSTRQKFFKQRRQEHGAAWLDNAQDAKNVEEYMTELQQDQEVRKKWADACDIHQTRVREFTDFRERIK</sequence>
<dbReference type="PRINTS" id="PR00625">
    <property type="entry name" value="JDOMAIN"/>
</dbReference>
<feature type="compositionally biased region" description="Low complexity" evidence="1">
    <location>
        <begin position="651"/>
        <end position="664"/>
    </location>
</feature>
<gene>
    <name evidence="3" type="ORF">DL762_001410</name>
</gene>
<dbReference type="InterPro" id="IPR001623">
    <property type="entry name" value="DnaJ_domain"/>
</dbReference>
<dbReference type="Proteomes" id="UP000294003">
    <property type="component" value="Unassembled WGS sequence"/>
</dbReference>
<dbReference type="PROSITE" id="PS00636">
    <property type="entry name" value="DNAJ_1"/>
    <property type="match status" value="1"/>
</dbReference>
<feature type="compositionally biased region" description="Polar residues" evidence="1">
    <location>
        <begin position="518"/>
        <end position="528"/>
    </location>
</feature>
<keyword evidence="4" id="KW-1185">Reference proteome</keyword>
<evidence type="ECO:0000313" key="3">
    <source>
        <dbReference type="EMBL" id="RYO92919.1"/>
    </source>
</evidence>
<evidence type="ECO:0000259" key="2">
    <source>
        <dbReference type="PROSITE" id="PS50076"/>
    </source>
</evidence>